<evidence type="ECO:0000313" key="19">
    <source>
        <dbReference type="EMBL" id="ARQ68562.1"/>
    </source>
</evidence>
<dbReference type="Proteomes" id="UP000194218">
    <property type="component" value="Chromosome"/>
</dbReference>
<keyword evidence="20" id="KW-1185">Reference proteome</keyword>
<evidence type="ECO:0000256" key="1">
    <source>
        <dbReference type="ARBA" id="ARBA00004651"/>
    </source>
</evidence>
<evidence type="ECO:0000256" key="16">
    <source>
        <dbReference type="PIRSR" id="PIRSR006404-2"/>
    </source>
</evidence>
<dbReference type="GO" id="GO:0006508">
    <property type="term" value="P:proteolysis"/>
    <property type="evidence" value="ECO:0007669"/>
    <property type="project" value="UniProtKB-KW"/>
</dbReference>
<feature type="binding site" evidence="16">
    <location>
        <position position="166"/>
    </location>
    <ligand>
        <name>Zn(2+)</name>
        <dbReference type="ChEBI" id="CHEBI:29105"/>
        <note>catalytic</note>
    </ligand>
</feature>
<evidence type="ECO:0000256" key="13">
    <source>
        <dbReference type="ARBA" id="ARBA00023136"/>
    </source>
</evidence>
<dbReference type="PROSITE" id="PS51371">
    <property type="entry name" value="CBS"/>
    <property type="match status" value="2"/>
</dbReference>
<evidence type="ECO:0000256" key="3">
    <source>
        <dbReference type="ARBA" id="ARBA00022475"/>
    </source>
</evidence>
<evidence type="ECO:0000256" key="6">
    <source>
        <dbReference type="ARBA" id="ARBA00022723"/>
    </source>
</evidence>
<sequence length="383" mass="40657">MRATFTLGRIAGIGIGVNWSVLLVFALIASGLAGGRLPEAHPDRAWPVYALAGLATAVVFFASLLAHELAHAIVARRHGIAVDDIVLWLLGGATRMRTEAPDPRAELRVAGAGPLVSLVLGAAFALLTWLLGAVGAAALLVEATAWLAAINLVLAVFNSIPAAPLDGGRLLRAYLWWRGGDRLRATEGATTAGRAFGWVLVVAGLWQFLWTAWFGGLWLALVGWFLVVAAGQEGRQARVRELVAGVAVRDTMTPGPVTVPDRLTVEDLLRDPAQAARHTAFPVTGEDPERPVGLVTVEGASRVPEPERPHTTVGAVMRPLSRTRVARPDEALADLLPRLEPGAEHRVLVLDEGRIAGIVSPSDVNRTVRTLAARPRADRPADG</sequence>
<dbReference type="GO" id="GO:0008237">
    <property type="term" value="F:metallopeptidase activity"/>
    <property type="evidence" value="ECO:0007669"/>
    <property type="project" value="UniProtKB-UniRule"/>
</dbReference>
<feature type="transmembrane region" description="Helical" evidence="14">
    <location>
        <begin position="115"/>
        <end position="139"/>
    </location>
</feature>
<dbReference type="GO" id="GO:0005886">
    <property type="term" value="C:plasma membrane"/>
    <property type="evidence" value="ECO:0007669"/>
    <property type="project" value="UniProtKB-SubCell"/>
</dbReference>
<dbReference type="PANTHER" id="PTHR39188">
    <property type="entry name" value="MEMBRANE-ASSOCIATED ZINC METALLOPROTEASE M50B"/>
    <property type="match status" value="1"/>
</dbReference>
<keyword evidence="11 14" id="KW-0482">Metalloprotease</keyword>
<dbReference type="GO" id="GO:0046872">
    <property type="term" value="F:metal ion binding"/>
    <property type="evidence" value="ECO:0007669"/>
    <property type="project" value="UniProtKB-UniRule"/>
</dbReference>
<dbReference type="OrthoDB" id="9781963at2"/>
<gene>
    <name evidence="19" type="ORF">CAG99_06565</name>
</gene>
<evidence type="ECO:0000256" key="10">
    <source>
        <dbReference type="ARBA" id="ARBA00022989"/>
    </source>
</evidence>
<evidence type="ECO:0000256" key="7">
    <source>
        <dbReference type="ARBA" id="ARBA00022737"/>
    </source>
</evidence>
<feature type="binding site" evidence="16">
    <location>
        <position position="71"/>
    </location>
    <ligand>
        <name>Zn(2+)</name>
        <dbReference type="ChEBI" id="CHEBI:29105"/>
        <note>catalytic</note>
    </ligand>
</feature>
<name>A0A1W7CUZ0_9ACTN</name>
<keyword evidence="13 14" id="KW-0472">Membrane</keyword>
<dbReference type="PANTHER" id="PTHR39188:SF3">
    <property type="entry name" value="STAGE IV SPORULATION PROTEIN FB"/>
    <property type="match status" value="1"/>
</dbReference>
<dbReference type="AlphaFoldDB" id="A0A1W7CUZ0"/>
<dbReference type="Pfam" id="PF02163">
    <property type="entry name" value="Peptidase_M50"/>
    <property type="match status" value="2"/>
</dbReference>
<feature type="transmembrane region" description="Helical" evidence="14">
    <location>
        <begin position="46"/>
        <end position="67"/>
    </location>
</feature>
<evidence type="ECO:0000256" key="17">
    <source>
        <dbReference type="PROSITE-ProRule" id="PRU00703"/>
    </source>
</evidence>
<keyword evidence="5 14" id="KW-0812">Transmembrane</keyword>
<dbReference type="InterPro" id="IPR046342">
    <property type="entry name" value="CBS_dom_sf"/>
</dbReference>
<comment type="similarity">
    <text evidence="2 14">Belongs to the peptidase M50B family.</text>
</comment>
<dbReference type="KEGG" id="smao:CAG99_06565"/>
<accession>A0A1W7CUZ0</accession>
<evidence type="ECO:0000256" key="2">
    <source>
        <dbReference type="ARBA" id="ARBA00007931"/>
    </source>
</evidence>
<protein>
    <recommendedName>
        <fullName evidence="14">Zinc metalloprotease</fullName>
    </recommendedName>
</protein>
<proteinExistence type="inferred from homology"/>
<organism evidence="19 20">
    <name type="scientific">Streptomyces marincola</name>
    <dbReference type="NCBI Taxonomy" id="2878388"/>
    <lineage>
        <taxon>Bacteria</taxon>
        <taxon>Bacillati</taxon>
        <taxon>Actinomycetota</taxon>
        <taxon>Actinomycetes</taxon>
        <taxon>Kitasatosporales</taxon>
        <taxon>Streptomycetaceae</taxon>
        <taxon>Streptomyces</taxon>
    </lineage>
</organism>
<evidence type="ECO:0000256" key="5">
    <source>
        <dbReference type="ARBA" id="ARBA00022692"/>
    </source>
</evidence>
<evidence type="ECO:0000256" key="11">
    <source>
        <dbReference type="ARBA" id="ARBA00023049"/>
    </source>
</evidence>
<evidence type="ECO:0000256" key="9">
    <source>
        <dbReference type="ARBA" id="ARBA00022833"/>
    </source>
</evidence>
<feature type="domain" description="CBS" evidence="18">
    <location>
        <begin position="317"/>
        <end position="379"/>
    </location>
</feature>
<dbReference type="InterPro" id="IPR008915">
    <property type="entry name" value="Peptidase_M50"/>
</dbReference>
<comment type="caution">
    <text evidence="14">Lacks conserved residue(s) required for the propagation of feature annotation.</text>
</comment>
<dbReference type="InterPro" id="IPR016483">
    <property type="entry name" value="UCP006404_Pept_M50_CBS"/>
</dbReference>
<feature type="domain" description="CBS" evidence="18">
    <location>
        <begin position="252"/>
        <end position="312"/>
    </location>
</feature>
<dbReference type="Pfam" id="PF00571">
    <property type="entry name" value="CBS"/>
    <property type="match status" value="2"/>
</dbReference>
<keyword evidence="8 14" id="KW-0378">Hydrolase</keyword>
<keyword evidence="10 14" id="KW-1133">Transmembrane helix</keyword>
<comment type="cofactor">
    <cofactor evidence="14 16">
        <name>Zn(2+)</name>
        <dbReference type="ChEBI" id="CHEBI:29105"/>
    </cofactor>
    <text evidence="14 16">Binds 1 zinc ion per subunit.</text>
</comment>
<evidence type="ECO:0000259" key="18">
    <source>
        <dbReference type="PROSITE" id="PS51371"/>
    </source>
</evidence>
<feature type="transmembrane region" description="Helical" evidence="14">
    <location>
        <begin position="212"/>
        <end position="231"/>
    </location>
</feature>
<keyword evidence="3" id="KW-1003">Cell membrane</keyword>
<keyword evidence="7" id="KW-0677">Repeat</keyword>
<evidence type="ECO:0000256" key="4">
    <source>
        <dbReference type="ARBA" id="ARBA00022670"/>
    </source>
</evidence>
<feature type="active site" evidence="15">
    <location>
        <position position="68"/>
    </location>
</feature>
<keyword evidence="12 17" id="KW-0129">CBS domain</keyword>
<feature type="binding site" evidence="16">
    <location>
        <position position="67"/>
    </location>
    <ligand>
        <name>Zn(2+)</name>
        <dbReference type="ChEBI" id="CHEBI:29105"/>
        <note>catalytic</note>
    </ligand>
</feature>
<evidence type="ECO:0000256" key="15">
    <source>
        <dbReference type="PIRSR" id="PIRSR006404-1"/>
    </source>
</evidence>
<dbReference type="InterPro" id="IPR000644">
    <property type="entry name" value="CBS_dom"/>
</dbReference>
<evidence type="ECO:0000256" key="14">
    <source>
        <dbReference type="PIRNR" id="PIRNR006404"/>
    </source>
</evidence>
<dbReference type="CDD" id="cd06164">
    <property type="entry name" value="S2P-M50_SpoIVFB_CBS"/>
    <property type="match status" value="1"/>
</dbReference>
<dbReference type="RefSeq" id="WP_086158069.1">
    <property type="nucleotide sequence ID" value="NZ_CP021121.1"/>
</dbReference>
<evidence type="ECO:0000313" key="20">
    <source>
        <dbReference type="Proteomes" id="UP000194218"/>
    </source>
</evidence>
<evidence type="ECO:0000256" key="8">
    <source>
        <dbReference type="ARBA" id="ARBA00022801"/>
    </source>
</evidence>
<feature type="transmembrane region" description="Helical" evidence="14">
    <location>
        <begin position="12"/>
        <end position="34"/>
    </location>
</feature>
<dbReference type="PIRSF" id="PIRSF006404">
    <property type="entry name" value="UCP006404_Pept_M50_CBS"/>
    <property type="match status" value="1"/>
</dbReference>
<comment type="subcellular location">
    <subcellularLocation>
        <location evidence="1">Cell membrane</location>
        <topology evidence="1">Multi-pass membrane protein</topology>
    </subcellularLocation>
</comment>
<dbReference type="EMBL" id="CP021121">
    <property type="protein sequence ID" value="ARQ68562.1"/>
    <property type="molecule type" value="Genomic_DNA"/>
</dbReference>
<keyword evidence="4 14" id="KW-0645">Protease</keyword>
<keyword evidence="9 14" id="KW-0862">Zinc</keyword>
<reference evidence="19 20" key="1">
    <citation type="submission" date="2017-05" db="EMBL/GenBank/DDBJ databases">
        <title>Complete genome sequence of Streptomyces sp. SCSIO 03032 revealed the diverse biosynthetic pathways for its bioactive secondary metabolites.</title>
        <authorList>
            <person name="Ma L."/>
            <person name="Zhu Y."/>
            <person name="Zhang W."/>
            <person name="Zhang G."/>
            <person name="Tian X."/>
            <person name="Zhang S."/>
            <person name="Zhang C."/>
        </authorList>
    </citation>
    <scope>NUCLEOTIDE SEQUENCE [LARGE SCALE GENOMIC DNA]</scope>
    <source>
        <strain evidence="19 20">SCSIO 03032</strain>
    </source>
</reference>
<dbReference type="SUPFAM" id="SSF54631">
    <property type="entry name" value="CBS-domain pair"/>
    <property type="match status" value="1"/>
</dbReference>
<keyword evidence="6 14" id="KW-0479">Metal-binding</keyword>
<evidence type="ECO:0000256" key="12">
    <source>
        <dbReference type="ARBA" id="ARBA00023122"/>
    </source>
</evidence>
<dbReference type="Gene3D" id="3.10.580.10">
    <property type="entry name" value="CBS-domain"/>
    <property type="match status" value="1"/>
</dbReference>